<feature type="transmembrane region" description="Helical" evidence="2">
    <location>
        <begin position="72"/>
        <end position="93"/>
    </location>
</feature>
<dbReference type="OrthoDB" id="3779192at2759"/>
<reference evidence="3 4" key="1">
    <citation type="submission" date="2020-01" db="EMBL/GenBank/DDBJ databases">
        <authorList>
            <consortium name="DOE Joint Genome Institute"/>
            <person name="Haridas S."/>
            <person name="Albert R."/>
            <person name="Binder M."/>
            <person name="Bloem J."/>
            <person name="Labutti K."/>
            <person name="Salamov A."/>
            <person name="Andreopoulos B."/>
            <person name="Baker S.E."/>
            <person name="Barry K."/>
            <person name="Bills G."/>
            <person name="Bluhm B.H."/>
            <person name="Cannon C."/>
            <person name="Castanera R."/>
            <person name="Culley D.E."/>
            <person name="Daum C."/>
            <person name="Ezra D."/>
            <person name="Gonzalez J.B."/>
            <person name="Henrissat B."/>
            <person name="Kuo A."/>
            <person name="Liang C."/>
            <person name="Lipzen A."/>
            <person name="Lutzoni F."/>
            <person name="Magnuson J."/>
            <person name="Mondo S."/>
            <person name="Nolan M."/>
            <person name="Ohm R."/>
            <person name="Pangilinan J."/>
            <person name="Park H.-J.H."/>
            <person name="Ramirez L."/>
            <person name="Alfaro M."/>
            <person name="Sun H."/>
            <person name="Tritt A."/>
            <person name="Yoshinaga Y."/>
            <person name="Zwiers L.-H.L."/>
            <person name="Turgeon B.G."/>
            <person name="Goodwin S.B."/>
            <person name="Spatafora J.W."/>
            <person name="Crous P.W."/>
            <person name="Grigoriev I.V."/>
        </authorList>
    </citation>
    <scope>NUCLEOTIDE SEQUENCE [LARGE SCALE GENOMIC DNA]</scope>
    <source>
        <strain evidence="3 4">CBS 611.86</strain>
    </source>
</reference>
<gene>
    <name evidence="3" type="ORF">BDV95DRAFT_600688</name>
</gene>
<proteinExistence type="predicted"/>
<feature type="compositionally biased region" description="Basic and acidic residues" evidence="1">
    <location>
        <begin position="255"/>
        <end position="264"/>
    </location>
</feature>
<evidence type="ECO:0000313" key="3">
    <source>
        <dbReference type="EMBL" id="KAF2878008.1"/>
    </source>
</evidence>
<dbReference type="EMBL" id="JAADJZ010000001">
    <property type="protein sequence ID" value="KAF2878008.1"/>
    <property type="molecule type" value="Genomic_DNA"/>
</dbReference>
<name>A0A7C8IFC4_9PLEO</name>
<sequence>MGTVTAVLTGLRLLVIFVAFGVIGLGAWIQHTIHDIEIRGSVVLELTQLEPPQKEDAWRAFFTAVLDSQLRIWIAIAAGCFTFLAALLTMLSIKTAHLKISPRVLIPLELLSTLTMGGALAATTTLAVRLVGLSGPNLDTSSSSDLMAFGMLGPLSKGYAIATGVACALLLLTTLTSLTYHLSHRSPHRSTPTPLSFEPTASALGMSHGFQAVQPSAPRTTIPTIYDPLQPIPGTAMPMGPSDYDDVLWREKLRGLRPGGRRDSGVSGESGGSRGEGEGDGDGDGSGDEGRHEKEISGPLALQRPEVVARMRPARPWSEAGERRA</sequence>
<evidence type="ECO:0008006" key="5">
    <source>
        <dbReference type="Google" id="ProtNLM"/>
    </source>
</evidence>
<comment type="caution">
    <text evidence="3">The sequence shown here is derived from an EMBL/GenBank/DDBJ whole genome shotgun (WGS) entry which is preliminary data.</text>
</comment>
<keyword evidence="4" id="KW-1185">Reference proteome</keyword>
<dbReference type="AlphaFoldDB" id="A0A7C8IFC4"/>
<evidence type="ECO:0000256" key="2">
    <source>
        <dbReference type="SAM" id="Phobius"/>
    </source>
</evidence>
<keyword evidence="2" id="KW-0472">Membrane</keyword>
<feature type="transmembrane region" description="Helical" evidence="2">
    <location>
        <begin position="159"/>
        <end position="180"/>
    </location>
</feature>
<accession>A0A7C8IFC4</accession>
<evidence type="ECO:0000256" key="1">
    <source>
        <dbReference type="SAM" id="MobiDB-lite"/>
    </source>
</evidence>
<keyword evidence="2" id="KW-0812">Transmembrane</keyword>
<feature type="compositionally biased region" description="Acidic residues" evidence="1">
    <location>
        <begin position="278"/>
        <end position="287"/>
    </location>
</feature>
<feature type="region of interest" description="Disordered" evidence="1">
    <location>
        <begin position="255"/>
        <end position="325"/>
    </location>
</feature>
<feature type="transmembrane region" description="Helical" evidence="2">
    <location>
        <begin position="7"/>
        <end position="29"/>
    </location>
</feature>
<evidence type="ECO:0000313" key="4">
    <source>
        <dbReference type="Proteomes" id="UP000481861"/>
    </source>
</evidence>
<dbReference type="Proteomes" id="UP000481861">
    <property type="component" value="Unassembled WGS sequence"/>
</dbReference>
<protein>
    <recommendedName>
        <fullName evidence="5">SUR7/PalI family-domain-containing protein</fullName>
    </recommendedName>
</protein>
<keyword evidence="2" id="KW-1133">Transmembrane helix</keyword>
<feature type="transmembrane region" description="Helical" evidence="2">
    <location>
        <begin position="105"/>
        <end position="128"/>
    </location>
</feature>
<organism evidence="3 4">
    <name type="scientific">Massariosphaeria phaeospora</name>
    <dbReference type="NCBI Taxonomy" id="100035"/>
    <lineage>
        <taxon>Eukaryota</taxon>
        <taxon>Fungi</taxon>
        <taxon>Dikarya</taxon>
        <taxon>Ascomycota</taxon>
        <taxon>Pezizomycotina</taxon>
        <taxon>Dothideomycetes</taxon>
        <taxon>Pleosporomycetidae</taxon>
        <taxon>Pleosporales</taxon>
        <taxon>Pleosporales incertae sedis</taxon>
        <taxon>Massariosphaeria</taxon>
    </lineage>
</organism>